<evidence type="ECO:0000313" key="1">
    <source>
        <dbReference type="EMBL" id="KIO18408.1"/>
    </source>
</evidence>
<protein>
    <submittedName>
        <fullName evidence="1">Uncharacterized protein</fullName>
    </submittedName>
</protein>
<dbReference type="Proteomes" id="UP000054248">
    <property type="component" value="Unassembled WGS sequence"/>
</dbReference>
<dbReference type="HOGENOM" id="CLU_1442068_0_0_1"/>
<evidence type="ECO:0000313" key="2">
    <source>
        <dbReference type="Proteomes" id="UP000054248"/>
    </source>
</evidence>
<sequence>MTLCGDCFAEHVLKADEVPSDVIRSLKRAMPSLHPEVYAARGWISSTADSVRLLSRDYVGAIQHWISHIPAATQAQLPPDFLSEYLEEWTAEFREVVQLCEKWQEKYCSRTRGVRRRREIAITRKIQIHFPEFNGSARADDDLRWKRLVDQPHPLSEREWRSIRNEALKRVGYQEGKATVGRAHQEVP</sequence>
<organism evidence="1 2">
    <name type="scientific">Tulasnella calospora MUT 4182</name>
    <dbReference type="NCBI Taxonomy" id="1051891"/>
    <lineage>
        <taxon>Eukaryota</taxon>
        <taxon>Fungi</taxon>
        <taxon>Dikarya</taxon>
        <taxon>Basidiomycota</taxon>
        <taxon>Agaricomycotina</taxon>
        <taxon>Agaricomycetes</taxon>
        <taxon>Cantharellales</taxon>
        <taxon>Tulasnellaceae</taxon>
        <taxon>Tulasnella</taxon>
    </lineage>
</organism>
<dbReference type="AlphaFoldDB" id="A0A0C3KAI3"/>
<reference evidence="2" key="2">
    <citation type="submission" date="2015-01" db="EMBL/GenBank/DDBJ databases">
        <title>Evolutionary Origins and Diversification of the Mycorrhizal Mutualists.</title>
        <authorList>
            <consortium name="DOE Joint Genome Institute"/>
            <consortium name="Mycorrhizal Genomics Consortium"/>
            <person name="Kohler A."/>
            <person name="Kuo A."/>
            <person name="Nagy L.G."/>
            <person name="Floudas D."/>
            <person name="Copeland A."/>
            <person name="Barry K.W."/>
            <person name="Cichocki N."/>
            <person name="Veneault-Fourrey C."/>
            <person name="LaButti K."/>
            <person name="Lindquist E.A."/>
            <person name="Lipzen A."/>
            <person name="Lundell T."/>
            <person name="Morin E."/>
            <person name="Murat C."/>
            <person name="Riley R."/>
            <person name="Ohm R."/>
            <person name="Sun H."/>
            <person name="Tunlid A."/>
            <person name="Henrissat B."/>
            <person name="Grigoriev I.V."/>
            <person name="Hibbett D.S."/>
            <person name="Martin F."/>
        </authorList>
    </citation>
    <scope>NUCLEOTIDE SEQUENCE [LARGE SCALE GENOMIC DNA]</scope>
    <source>
        <strain evidence="2">MUT 4182</strain>
    </source>
</reference>
<keyword evidence="2" id="KW-1185">Reference proteome</keyword>
<dbReference type="EMBL" id="KN823290">
    <property type="protein sequence ID" value="KIO18408.1"/>
    <property type="molecule type" value="Genomic_DNA"/>
</dbReference>
<gene>
    <name evidence="1" type="ORF">M407DRAFT_159385</name>
</gene>
<name>A0A0C3KAI3_9AGAM</name>
<reference evidence="1 2" key="1">
    <citation type="submission" date="2014-04" db="EMBL/GenBank/DDBJ databases">
        <authorList>
            <consortium name="DOE Joint Genome Institute"/>
            <person name="Kuo A."/>
            <person name="Girlanda M."/>
            <person name="Perotto S."/>
            <person name="Kohler A."/>
            <person name="Nagy L.G."/>
            <person name="Floudas D."/>
            <person name="Copeland A."/>
            <person name="Barry K.W."/>
            <person name="Cichocki N."/>
            <person name="Veneault-Fourrey C."/>
            <person name="LaButti K."/>
            <person name="Lindquist E.A."/>
            <person name="Lipzen A."/>
            <person name="Lundell T."/>
            <person name="Morin E."/>
            <person name="Murat C."/>
            <person name="Sun H."/>
            <person name="Tunlid A."/>
            <person name="Henrissat B."/>
            <person name="Grigoriev I.V."/>
            <person name="Hibbett D.S."/>
            <person name="Martin F."/>
            <person name="Nordberg H.P."/>
            <person name="Cantor M.N."/>
            <person name="Hua S.X."/>
        </authorList>
    </citation>
    <scope>NUCLEOTIDE SEQUENCE [LARGE SCALE GENOMIC DNA]</scope>
    <source>
        <strain evidence="1 2">MUT 4182</strain>
    </source>
</reference>
<accession>A0A0C3KAI3</accession>
<dbReference type="OrthoDB" id="10505509at2759"/>
<proteinExistence type="predicted"/>